<evidence type="ECO:0000313" key="5">
    <source>
        <dbReference type="Proteomes" id="UP000054166"/>
    </source>
</evidence>
<feature type="signal peptide" evidence="3">
    <location>
        <begin position="1"/>
        <end position="18"/>
    </location>
</feature>
<accession>A0A0C3GML9</accession>
<keyword evidence="2" id="KW-1133">Transmembrane helix</keyword>
<reference evidence="5" key="2">
    <citation type="submission" date="2015-01" db="EMBL/GenBank/DDBJ databases">
        <title>Evolutionary Origins and Diversification of the Mycorrhizal Mutualists.</title>
        <authorList>
            <consortium name="DOE Joint Genome Institute"/>
            <consortium name="Mycorrhizal Genomics Consortium"/>
            <person name="Kohler A."/>
            <person name="Kuo A."/>
            <person name="Nagy L.G."/>
            <person name="Floudas D."/>
            <person name="Copeland A."/>
            <person name="Barry K.W."/>
            <person name="Cichocki N."/>
            <person name="Veneault-Fourrey C."/>
            <person name="LaButti K."/>
            <person name="Lindquist E.A."/>
            <person name="Lipzen A."/>
            <person name="Lundell T."/>
            <person name="Morin E."/>
            <person name="Murat C."/>
            <person name="Riley R."/>
            <person name="Ohm R."/>
            <person name="Sun H."/>
            <person name="Tunlid A."/>
            <person name="Henrissat B."/>
            <person name="Grigoriev I.V."/>
            <person name="Hibbett D.S."/>
            <person name="Martin F."/>
        </authorList>
    </citation>
    <scope>NUCLEOTIDE SEQUENCE [LARGE SCALE GENOMIC DNA]</scope>
    <source>
        <strain evidence="5">F 1598</strain>
    </source>
</reference>
<feature type="compositionally biased region" description="Polar residues" evidence="1">
    <location>
        <begin position="495"/>
        <end position="505"/>
    </location>
</feature>
<sequence length="643" mass="70432">MVSRIFLGLFVLFDHALASPVSAPLPSTASVIYVVLAILIVLAILAIIKYFYMKGRRSKSINLFSNTSHAYYDDPFSVNSYCRSSTSFHGAAEISENKCAGKNTGFLVGFLGSPAWETKISPEVDSAAWKQRNDYSFAYQLHTQSRQRFSQPYQPQWKSPSTSSRRSSSVGDGRTRITMRLSKSSSLNLPKRPQKSHDPLPRRLSLPSRGTKRPTSSVSSIGDVSRNRSRSNSRSKRKRSLRGLKTSKNSASNGISPSLVEETEATVFPLPRSLIFSSPSPLFLSNPFPPRFRITPSRKPVSPLPSLPVSDPLSSAANTSSTNIPVPSNIEISRPFPLLPRVTYDFILKSDPRDSMKGRSRDSRLYQELLPVLKPLDVYTSAPENKQPTQSDAMSASYRALSSVACPTNCASGSCSLPPLQNSPLLSSAPVCVQKAVLPKPRPKLKSTNNAHARARRSSSLGPSPLRTMILPDASSGSDIGSPRLDKNDKENQPLAASNQSSRRNLTAGAFGVRSSECGELGELPVDQEFASQFDSECIRASMNAEKASKILLSISREQEGTKRISTRSKNTRESATSKSRSWEPSKEVDLGLLGLDRFIGDGSTDGGVGWKDDSEIDFVSFWQEARSLDEDEKRRASVGLAW</sequence>
<dbReference type="OrthoDB" id="2753667at2759"/>
<feature type="compositionally biased region" description="Basic residues" evidence="1">
    <location>
        <begin position="227"/>
        <end position="242"/>
    </location>
</feature>
<protein>
    <submittedName>
        <fullName evidence="4">Uncharacterized protein</fullName>
    </submittedName>
</protein>
<name>A0A0C3GML9_PILCF</name>
<evidence type="ECO:0000313" key="4">
    <source>
        <dbReference type="EMBL" id="KIM91766.1"/>
    </source>
</evidence>
<feature type="transmembrane region" description="Helical" evidence="2">
    <location>
        <begin position="28"/>
        <end position="52"/>
    </location>
</feature>
<keyword evidence="5" id="KW-1185">Reference proteome</keyword>
<evidence type="ECO:0000256" key="1">
    <source>
        <dbReference type="SAM" id="MobiDB-lite"/>
    </source>
</evidence>
<dbReference type="HOGENOM" id="CLU_463930_0_0_1"/>
<feature type="compositionally biased region" description="Low complexity" evidence="1">
    <location>
        <begin position="159"/>
        <end position="169"/>
    </location>
</feature>
<feature type="compositionally biased region" description="Polar residues" evidence="1">
    <location>
        <begin position="213"/>
        <end position="222"/>
    </location>
</feature>
<feature type="compositionally biased region" description="Polar residues" evidence="1">
    <location>
        <begin position="246"/>
        <end position="256"/>
    </location>
</feature>
<dbReference type="Proteomes" id="UP000054166">
    <property type="component" value="Unassembled WGS sequence"/>
</dbReference>
<evidence type="ECO:0000256" key="2">
    <source>
        <dbReference type="SAM" id="Phobius"/>
    </source>
</evidence>
<dbReference type="EMBL" id="KN832971">
    <property type="protein sequence ID" value="KIM91766.1"/>
    <property type="molecule type" value="Genomic_DNA"/>
</dbReference>
<feature type="compositionally biased region" description="Polar residues" evidence="1">
    <location>
        <begin position="146"/>
        <end position="158"/>
    </location>
</feature>
<gene>
    <name evidence="4" type="ORF">PILCRDRAFT_811043</name>
</gene>
<feature type="region of interest" description="Disordered" evidence="1">
    <location>
        <begin position="146"/>
        <end position="257"/>
    </location>
</feature>
<evidence type="ECO:0000256" key="3">
    <source>
        <dbReference type="SAM" id="SignalP"/>
    </source>
</evidence>
<dbReference type="AlphaFoldDB" id="A0A0C3GML9"/>
<keyword evidence="3" id="KW-0732">Signal</keyword>
<feature type="region of interest" description="Disordered" evidence="1">
    <location>
        <begin position="440"/>
        <end position="506"/>
    </location>
</feature>
<keyword evidence="2" id="KW-0472">Membrane</keyword>
<keyword evidence="2" id="KW-0812">Transmembrane</keyword>
<organism evidence="4 5">
    <name type="scientific">Piloderma croceum (strain F 1598)</name>
    <dbReference type="NCBI Taxonomy" id="765440"/>
    <lineage>
        <taxon>Eukaryota</taxon>
        <taxon>Fungi</taxon>
        <taxon>Dikarya</taxon>
        <taxon>Basidiomycota</taxon>
        <taxon>Agaricomycotina</taxon>
        <taxon>Agaricomycetes</taxon>
        <taxon>Agaricomycetidae</taxon>
        <taxon>Atheliales</taxon>
        <taxon>Atheliaceae</taxon>
        <taxon>Piloderma</taxon>
    </lineage>
</organism>
<feature type="region of interest" description="Disordered" evidence="1">
    <location>
        <begin position="562"/>
        <end position="584"/>
    </location>
</feature>
<proteinExistence type="predicted"/>
<dbReference type="InParanoid" id="A0A0C3GML9"/>
<feature type="compositionally biased region" description="Low complexity" evidence="1">
    <location>
        <begin position="458"/>
        <end position="467"/>
    </location>
</feature>
<reference evidence="4 5" key="1">
    <citation type="submission" date="2014-04" db="EMBL/GenBank/DDBJ databases">
        <authorList>
            <consortium name="DOE Joint Genome Institute"/>
            <person name="Kuo A."/>
            <person name="Tarkka M."/>
            <person name="Buscot F."/>
            <person name="Kohler A."/>
            <person name="Nagy L.G."/>
            <person name="Floudas D."/>
            <person name="Copeland A."/>
            <person name="Barry K.W."/>
            <person name="Cichocki N."/>
            <person name="Veneault-Fourrey C."/>
            <person name="LaButti K."/>
            <person name="Lindquist E.A."/>
            <person name="Lipzen A."/>
            <person name="Lundell T."/>
            <person name="Morin E."/>
            <person name="Murat C."/>
            <person name="Sun H."/>
            <person name="Tunlid A."/>
            <person name="Henrissat B."/>
            <person name="Grigoriev I.V."/>
            <person name="Hibbett D.S."/>
            <person name="Martin F."/>
            <person name="Nordberg H.P."/>
            <person name="Cantor M.N."/>
            <person name="Hua S.X."/>
        </authorList>
    </citation>
    <scope>NUCLEOTIDE SEQUENCE [LARGE SCALE GENOMIC DNA]</scope>
    <source>
        <strain evidence="4 5">F 1598</strain>
    </source>
</reference>
<feature type="chain" id="PRO_5002164832" evidence="3">
    <location>
        <begin position="19"/>
        <end position="643"/>
    </location>
</feature>